<dbReference type="Gene3D" id="3.40.390.30">
    <property type="entry name" value="Metalloproteases ('zincins'), catalytic domain"/>
    <property type="match status" value="1"/>
</dbReference>
<keyword evidence="4 7" id="KW-0255">Endonuclease</keyword>
<keyword evidence="7" id="KW-0698">rRNA processing</keyword>
<evidence type="ECO:0000256" key="5">
    <source>
        <dbReference type="ARBA" id="ARBA00022801"/>
    </source>
</evidence>
<evidence type="ECO:0000256" key="2">
    <source>
        <dbReference type="ARBA" id="ARBA00022722"/>
    </source>
</evidence>
<name>A0A932I3J4_UNCTE</name>
<dbReference type="PANTHER" id="PTHR46986">
    <property type="entry name" value="ENDORIBONUCLEASE YBEY, CHLOROPLASTIC"/>
    <property type="match status" value="1"/>
</dbReference>
<organism evidence="9 10">
    <name type="scientific">Tectimicrobiota bacterium</name>
    <dbReference type="NCBI Taxonomy" id="2528274"/>
    <lineage>
        <taxon>Bacteria</taxon>
        <taxon>Pseudomonadati</taxon>
        <taxon>Nitrospinota/Tectimicrobiota group</taxon>
        <taxon>Candidatus Tectimicrobiota</taxon>
    </lineage>
</organism>
<comment type="function">
    <text evidence="7">Single strand-specific metallo-endoribonuclease involved in late-stage 70S ribosome quality control and in maturation of the 3' terminus of the 16S rRNA.</text>
</comment>
<keyword evidence="2 7" id="KW-0540">Nuclease</keyword>
<sequence length="139" mass="15582">MPALRRRAEAILSSLRSEHESVSVVLISDRAMRPLNRRFRGLDETTDVLSFPLPTPAGGGDEGPYLGDVVISADEAARQAAEEGESLAEAIDRLLIHGILHLKGHDHHAPREAGRMRRKERELGGILEKMRRGEHRRRR</sequence>
<proteinExistence type="inferred from homology"/>
<comment type="caution">
    <text evidence="9">The sequence shown here is derived from an EMBL/GenBank/DDBJ whole genome shotgun (WGS) entry which is preliminary data.</text>
</comment>
<keyword evidence="5 7" id="KW-0378">Hydrolase</keyword>
<keyword evidence="3 7" id="KW-0479">Metal-binding</keyword>
<dbReference type="AlphaFoldDB" id="A0A932I3J4"/>
<keyword evidence="7" id="KW-0690">Ribosome biogenesis</keyword>
<evidence type="ECO:0000313" key="10">
    <source>
        <dbReference type="Proteomes" id="UP000782312"/>
    </source>
</evidence>
<dbReference type="HAMAP" id="MF_00009">
    <property type="entry name" value="Endoribonucl_YbeY"/>
    <property type="match status" value="1"/>
</dbReference>
<dbReference type="SUPFAM" id="SSF55486">
    <property type="entry name" value="Metalloproteases ('zincins'), catalytic domain"/>
    <property type="match status" value="1"/>
</dbReference>
<feature type="compositionally biased region" description="Basic and acidic residues" evidence="8">
    <location>
        <begin position="107"/>
        <end position="131"/>
    </location>
</feature>
<dbReference type="GO" id="GO:0004222">
    <property type="term" value="F:metalloendopeptidase activity"/>
    <property type="evidence" value="ECO:0007669"/>
    <property type="project" value="InterPro"/>
</dbReference>
<keyword evidence="7" id="KW-0963">Cytoplasm</keyword>
<comment type="subcellular location">
    <subcellularLocation>
        <location evidence="7">Cytoplasm</location>
    </subcellularLocation>
</comment>
<evidence type="ECO:0000256" key="1">
    <source>
        <dbReference type="ARBA" id="ARBA00010875"/>
    </source>
</evidence>
<evidence type="ECO:0000256" key="8">
    <source>
        <dbReference type="SAM" id="MobiDB-lite"/>
    </source>
</evidence>
<dbReference type="Proteomes" id="UP000782312">
    <property type="component" value="Unassembled WGS sequence"/>
</dbReference>
<evidence type="ECO:0000256" key="3">
    <source>
        <dbReference type="ARBA" id="ARBA00022723"/>
    </source>
</evidence>
<feature type="binding site" evidence="7">
    <location>
        <position position="97"/>
    </location>
    <ligand>
        <name>Zn(2+)</name>
        <dbReference type="ChEBI" id="CHEBI:29105"/>
        <note>catalytic</note>
    </ligand>
</feature>
<evidence type="ECO:0000256" key="4">
    <source>
        <dbReference type="ARBA" id="ARBA00022759"/>
    </source>
</evidence>
<dbReference type="InterPro" id="IPR023091">
    <property type="entry name" value="MetalPrtase_cat_dom_sf_prd"/>
</dbReference>
<dbReference type="EC" id="3.1.-.-" evidence="7"/>
<comment type="similarity">
    <text evidence="1 7">Belongs to the endoribonuclease YbeY family.</text>
</comment>
<feature type="region of interest" description="Disordered" evidence="8">
    <location>
        <begin position="105"/>
        <end position="139"/>
    </location>
</feature>
<comment type="cofactor">
    <cofactor evidence="7">
        <name>Zn(2+)</name>
        <dbReference type="ChEBI" id="CHEBI:29105"/>
    </cofactor>
    <text evidence="7">Binds 1 zinc ion.</text>
</comment>
<reference evidence="9" key="1">
    <citation type="submission" date="2020-07" db="EMBL/GenBank/DDBJ databases">
        <title>Huge and variable diversity of episymbiotic CPR bacteria and DPANN archaea in groundwater ecosystems.</title>
        <authorList>
            <person name="He C.Y."/>
            <person name="Keren R."/>
            <person name="Whittaker M."/>
            <person name="Farag I.F."/>
            <person name="Doudna J."/>
            <person name="Cate J.H.D."/>
            <person name="Banfield J.F."/>
        </authorList>
    </citation>
    <scope>NUCLEOTIDE SEQUENCE</scope>
    <source>
        <strain evidence="9">NC_groundwater_763_Ag_S-0.2um_68_21</strain>
    </source>
</reference>
<dbReference type="PANTHER" id="PTHR46986:SF1">
    <property type="entry name" value="ENDORIBONUCLEASE YBEY, CHLOROPLASTIC"/>
    <property type="match status" value="1"/>
</dbReference>
<evidence type="ECO:0000313" key="9">
    <source>
        <dbReference type="EMBL" id="MBI3129107.1"/>
    </source>
</evidence>
<protein>
    <recommendedName>
        <fullName evidence="7">Endoribonuclease YbeY</fullName>
        <ecNumber evidence="7">3.1.-.-</ecNumber>
    </recommendedName>
</protein>
<dbReference type="GO" id="GO:0005737">
    <property type="term" value="C:cytoplasm"/>
    <property type="evidence" value="ECO:0007669"/>
    <property type="project" value="UniProtKB-SubCell"/>
</dbReference>
<evidence type="ECO:0000256" key="7">
    <source>
        <dbReference type="HAMAP-Rule" id="MF_00009"/>
    </source>
</evidence>
<keyword evidence="6 7" id="KW-0862">Zinc</keyword>
<dbReference type="GO" id="GO:0006364">
    <property type="term" value="P:rRNA processing"/>
    <property type="evidence" value="ECO:0007669"/>
    <property type="project" value="UniProtKB-UniRule"/>
</dbReference>
<dbReference type="Pfam" id="PF02130">
    <property type="entry name" value="YbeY"/>
    <property type="match status" value="1"/>
</dbReference>
<accession>A0A932I3J4</accession>
<feature type="binding site" evidence="7">
    <location>
        <position position="101"/>
    </location>
    <ligand>
        <name>Zn(2+)</name>
        <dbReference type="ChEBI" id="CHEBI:29105"/>
        <note>catalytic</note>
    </ligand>
</feature>
<dbReference type="NCBIfam" id="TIGR00043">
    <property type="entry name" value="rRNA maturation RNase YbeY"/>
    <property type="match status" value="1"/>
</dbReference>
<gene>
    <name evidence="7 9" type="primary">ybeY</name>
    <name evidence="9" type="ORF">HYZ11_15990</name>
</gene>
<dbReference type="InterPro" id="IPR002036">
    <property type="entry name" value="YbeY"/>
</dbReference>
<dbReference type="EMBL" id="JACPUR010000038">
    <property type="protein sequence ID" value="MBI3129107.1"/>
    <property type="molecule type" value="Genomic_DNA"/>
</dbReference>
<dbReference type="GO" id="GO:0008270">
    <property type="term" value="F:zinc ion binding"/>
    <property type="evidence" value="ECO:0007669"/>
    <property type="project" value="UniProtKB-UniRule"/>
</dbReference>
<feature type="binding site" evidence="7">
    <location>
        <position position="107"/>
    </location>
    <ligand>
        <name>Zn(2+)</name>
        <dbReference type="ChEBI" id="CHEBI:29105"/>
        <note>catalytic</note>
    </ligand>
</feature>
<dbReference type="GO" id="GO:0004521">
    <property type="term" value="F:RNA endonuclease activity"/>
    <property type="evidence" value="ECO:0007669"/>
    <property type="project" value="UniProtKB-UniRule"/>
</dbReference>
<evidence type="ECO:0000256" key="6">
    <source>
        <dbReference type="ARBA" id="ARBA00022833"/>
    </source>
</evidence>